<comment type="cofactor">
    <cofactor evidence="1 8">
        <name>Fe(2+)</name>
        <dbReference type="ChEBI" id="CHEBI:29033"/>
    </cofactor>
</comment>
<organism evidence="10 11">
    <name type="scientific">Hoeflea poritis</name>
    <dbReference type="NCBI Taxonomy" id="2993659"/>
    <lineage>
        <taxon>Bacteria</taxon>
        <taxon>Pseudomonadati</taxon>
        <taxon>Pseudomonadota</taxon>
        <taxon>Alphaproteobacteria</taxon>
        <taxon>Hyphomicrobiales</taxon>
        <taxon>Rhizobiaceae</taxon>
        <taxon>Hoeflea</taxon>
    </lineage>
</organism>
<proteinExistence type="inferred from homology"/>
<keyword evidence="5 8" id="KW-0223">Dioxygenase</keyword>
<keyword evidence="6 8" id="KW-0560">Oxidoreductase</keyword>
<dbReference type="PROSITE" id="PS51819">
    <property type="entry name" value="VOC"/>
    <property type="match status" value="2"/>
</dbReference>
<protein>
    <submittedName>
        <fullName evidence="10">VOC family protein</fullName>
    </submittedName>
</protein>
<dbReference type="InterPro" id="IPR000486">
    <property type="entry name" value="Xdiol_ring_cleave_dOase_1/2"/>
</dbReference>
<keyword evidence="7 8" id="KW-0408">Iron</keyword>
<dbReference type="SUPFAM" id="SSF54593">
    <property type="entry name" value="Glyoxalase/Bleomycin resistance protein/Dihydroxybiphenyl dioxygenase"/>
    <property type="match status" value="1"/>
</dbReference>
<evidence type="ECO:0000256" key="2">
    <source>
        <dbReference type="ARBA" id="ARBA00008784"/>
    </source>
</evidence>
<gene>
    <name evidence="10" type="ORF">OOZ53_20815</name>
</gene>
<evidence type="ECO:0000256" key="6">
    <source>
        <dbReference type="ARBA" id="ARBA00023002"/>
    </source>
</evidence>
<accession>A0ABT4VUD7</accession>
<evidence type="ECO:0000256" key="3">
    <source>
        <dbReference type="ARBA" id="ARBA00022723"/>
    </source>
</evidence>
<dbReference type="InterPro" id="IPR029068">
    <property type="entry name" value="Glyas_Bleomycin-R_OHBP_Dase"/>
</dbReference>
<dbReference type="InterPro" id="IPR037523">
    <property type="entry name" value="VOC_core"/>
</dbReference>
<evidence type="ECO:0000256" key="4">
    <source>
        <dbReference type="ARBA" id="ARBA00022797"/>
    </source>
</evidence>
<dbReference type="InterPro" id="IPR050383">
    <property type="entry name" value="GlyoxalaseI/FosfomycinResist"/>
</dbReference>
<comment type="caution">
    <text evidence="10">The sequence shown here is derived from an EMBL/GenBank/DDBJ whole genome shotgun (WGS) entry which is preliminary data.</text>
</comment>
<dbReference type="EMBL" id="JAPJZH010000016">
    <property type="protein sequence ID" value="MDA4847815.1"/>
    <property type="molecule type" value="Genomic_DNA"/>
</dbReference>
<dbReference type="Proteomes" id="UP001148313">
    <property type="component" value="Unassembled WGS sequence"/>
</dbReference>
<dbReference type="Pfam" id="PF00903">
    <property type="entry name" value="Glyoxalase"/>
    <property type="match status" value="2"/>
</dbReference>
<reference evidence="10" key="1">
    <citation type="submission" date="2022-11" db="EMBL/GenBank/DDBJ databases">
        <title>Hoeflea poritis sp. nov., isolated from scleractinian coral Porites lutea.</title>
        <authorList>
            <person name="Zhang G."/>
            <person name="Wei Q."/>
            <person name="Cai L."/>
        </authorList>
    </citation>
    <scope>NUCLEOTIDE SEQUENCE</scope>
    <source>
        <strain evidence="10">E7-10</strain>
    </source>
</reference>
<evidence type="ECO:0000256" key="5">
    <source>
        <dbReference type="ARBA" id="ARBA00022964"/>
    </source>
</evidence>
<keyword evidence="3" id="KW-0479">Metal-binding</keyword>
<evidence type="ECO:0000313" key="11">
    <source>
        <dbReference type="Proteomes" id="UP001148313"/>
    </source>
</evidence>
<evidence type="ECO:0000256" key="7">
    <source>
        <dbReference type="ARBA" id="ARBA00023004"/>
    </source>
</evidence>
<comment type="similarity">
    <text evidence="2 8">Belongs to the extradiol ring-cleavage dioxygenase family.</text>
</comment>
<keyword evidence="11" id="KW-1185">Reference proteome</keyword>
<sequence>MSVLTPNPSPPFNTTRVSHVVLTSRDLDRTRHFYETGLGLEVTAHDADRLCLRALEETGHHSLLFEKTDAEGPGLCRRIGYRAYTNDDLKRARDYFQSRGKTAEFVERPYQGPTLQLSDGVGVPIEFCATMEQAESRMQRFHMHAGGKLAFMDHVQIACHDVAGAYAWYSDLGFRLSEYTARDGTDEMWGVWLKRKNNTQDVVFGNGAGPRLHHFAFHTPEVGNVIHAADVMASLGLADTMDRAPGRHGIGNAFFIYFRDPDGHRVEIFTSHYNVIDVDHTPKRWDLSDTRRSQLWGFPAPKKWFFEASAFEGVPVEKPLMDATPVTLEAFLESW</sequence>
<feature type="domain" description="VOC" evidence="9">
    <location>
        <begin position="151"/>
        <end position="271"/>
    </location>
</feature>
<dbReference type="PROSITE" id="PS00082">
    <property type="entry name" value="EXTRADIOL_DIOXYGENAS"/>
    <property type="match status" value="1"/>
</dbReference>
<evidence type="ECO:0000256" key="8">
    <source>
        <dbReference type="RuleBase" id="RU000683"/>
    </source>
</evidence>
<dbReference type="PANTHER" id="PTHR21366">
    <property type="entry name" value="GLYOXALASE FAMILY PROTEIN"/>
    <property type="match status" value="1"/>
</dbReference>
<keyword evidence="4 8" id="KW-0058">Aromatic hydrocarbons catabolism</keyword>
<dbReference type="InterPro" id="IPR004360">
    <property type="entry name" value="Glyas_Fos-R_dOase_dom"/>
</dbReference>
<feature type="domain" description="VOC" evidence="9">
    <location>
        <begin position="16"/>
        <end position="130"/>
    </location>
</feature>
<evidence type="ECO:0000313" key="10">
    <source>
        <dbReference type="EMBL" id="MDA4847815.1"/>
    </source>
</evidence>
<evidence type="ECO:0000259" key="9">
    <source>
        <dbReference type="PROSITE" id="PS51819"/>
    </source>
</evidence>
<dbReference type="Gene3D" id="3.10.180.10">
    <property type="entry name" value="2,3-Dihydroxybiphenyl 1,2-Dioxygenase, domain 1"/>
    <property type="match status" value="2"/>
</dbReference>
<dbReference type="RefSeq" id="WP_271091657.1">
    <property type="nucleotide sequence ID" value="NZ_JAPJZH010000016.1"/>
</dbReference>
<evidence type="ECO:0000256" key="1">
    <source>
        <dbReference type="ARBA" id="ARBA00001954"/>
    </source>
</evidence>
<name>A0ABT4VUD7_9HYPH</name>